<dbReference type="Gene3D" id="2.60.40.10">
    <property type="entry name" value="Immunoglobulins"/>
    <property type="match status" value="1"/>
</dbReference>
<dbReference type="Proteomes" id="UP000244184">
    <property type="component" value="Unassembled WGS sequence"/>
</dbReference>
<dbReference type="GO" id="GO:0046872">
    <property type="term" value="F:metal ion binding"/>
    <property type="evidence" value="ECO:0007669"/>
    <property type="project" value="InterPro"/>
</dbReference>
<comment type="caution">
    <text evidence="3">The sequence shown here is derived from an EMBL/GenBank/DDBJ whole genome shotgun (WGS) entry which is preliminary data.</text>
</comment>
<dbReference type="CDD" id="cd00063">
    <property type="entry name" value="FN3"/>
    <property type="match status" value="1"/>
</dbReference>
<dbReference type="InterPro" id="IPR029052">
    <property type="entry name" value="Metallo-depent_PP-like"/>
</dbReference>
<dbReference type="AlphaFoldDB" id="A0A2T6G0M0"/>
<dbReference type="Pfam" id="PF16656">
    <property type="entry name" value="Pur_ac_phosph_N"/>
    <property type="match status" value="1"/>
</dbReference>
<evidence type="ECO:0000313" key="3">
    <source>
        <dbReference type="EMBL" id="PUA37706.1"/>
    </source>
</evidence>
<sequence>MKIGVKLMNRGLKRKRWPIVLSLLLVFQLLLTGGAALADESEGHAALSAGPVTLLAGNATWRYFDRGKDLGGDWKNVSYDDSAWSSGQAPFGYPADIATAEFGAVKSAVSYGPDAKKKYPTTYFRTTVQAAKVSDYQQIQGTFGVDDGVVLYVNGEEAYRFNMPERDIRYATLASESKSDPRTVTADLTAILKSKLREGANVLAAEVHQGSASSSDLYWDMKLVANPDDWGSGGNPSSGKPTAIALTYYDDPKTSMAFAWYTSDKITGTQLQVVEASKLNGNSFPSTGVQTYQGASQAISVYLTLADKSNHKTTKFSSHKVIADGLKPGTAYAYRLGDGTAGNWSDIGTFTTEPASDNGFTFLYTTDSQAKTQADYTIWKNTVQQGIQKFPDAKFIVNTGDLVDNGDVEEQWMWLLNEPKDILSRLPLMPILGNHETQNYNNYAYHFHLPNKSQTDATPEGSVYAFDYGPAHFMVFNTQYSGDSDPVFKKQVEWLRNEVAKTDKKWKIVLFHKSIYSVASHSGSTDVKFFREHLAPLFDELGIDAVLSGHDHTYTRSYQMYAGQPQEVTKDGEGHVLNPKGTVYFVGNTAGPKFYKPKDEDFPYAAVSGQPKKQMFTGVTVQDDTLSFQAYTTTKGGSTELYDAYSMKKTAVKPNKVENAKATLTADGQMKLTWTAPSAGPAVEGYRIYEQNDAVGPNWTAKVRHADGTTTYSYTVAKKDPSQTYRFVIKAVSGRLNSDPVVAEYTTGK</sequence>
<dbReference type="GO" id="GO:0003993">
    <property type="term" value="F:acid phosphatase activity"/>
    <property type="evidence" value="ECO:0007669"/>
    <property type="project" value="InterPro"/>
</dbReference>
<dbReference type="SUPFAM" id="SSF49363">
    <property type="entry name" value="Purple acid phosphatase, N-terminal domain"/>
    <property type="match status" value="1"/>
</dbReference>
<dbReference type="InterPro" id="IPR036116">
    <property type="entry name" value="FN3_sf"/>
</dbReference>
<dbReference type="InterPro" id="IPR004843">
    <property type="entry name" value="Calcineurin-like_PHP"/>
</dbReference>
<dbReference type="Gene3D" id="2.60.120.260">
    <property type="entry name" value="Galactose-binding domain-like"/>
    <property type="match status" value="1"/>
</dbReference>
<dbReference type="InterPro" id="IPR008963">
    <property type="entry name" value="Purple_acid_Pase-like_N"/>
</dbReference>
<feature type="domain" description="Fibronectin type-III" evidence="2">
    <location>
        <begin position="656"/>
        <end position="749"/>
    </location>
</feature>
<evidence type="ECO:0000256" key="1">
    <source>
        <dbReference type="ARBA" id="ARBA00022729"/>
    </source>
</evidence>
<evidence type="ECO:0000259" key="2">
    <source>
        <dbReference type="PROSITE" id="PS50853"/>
    </source>
</evidence>
<dbReference type="PANTHER" id="PTHR45867:SF3">
    <property type="entry name" value="ACID PHOSPHATASE TYPE 7"/>
    <property type="match status" value="1"/>
</dbReference>
<reference evidence="3 4" key="1">
    <citation type="submission" date="2018-03" db="EMBL/GenBank/DDBJ databases">
        <title>Genome sequence of Paenibacillus elgii strain AC13 an antimicrobial compound producing bacteria.</title>
        <authorList>
            <person name="Kurokawa A.S."/>
            <person name="Araujo J.F."/>
            <person name="Costa R.A."/>
            <person name="Ortega D.B."/>
            <person name="Pires A.S."/>
            <person name="Pappas G.J.Jr."/>
            <person name="Franco O.L."/>
            <person name="Barreto C."/>
            <person name="Magalhaes B.S."/>
            <person name="Kruger R.H."/>
        </authorList>
    </citation>
    <scope>NUCLEOTIDE SEQUENCE [LARGE SCALE GENOMIC DNA]</scope>
    <source>
        <strain evidence="3 4">AC13</strain>
    </source>
</reference>
<gene>
    <name evidence="3" type="ORF">C8Z91_18410</name>
</gene>
<organism evidence="3 4">
    <name type="scientific">Paenibacillus elgii</name>
    <dbReference type="NCBI Taxonomy" id="189691"/>
    <lineage>
        <taxon>Bacteria</taxon>
        <taxon>Bacillati</taxon>
        <taxon>Bacillota</taxon>
        <taxon>Bacilli</taxon>
        <taxon>Bacillales</taxon>
        <taxon>Paenibacillaceae</taxon>
        <taxon>Paenibacillus</taxon>
    </lineage>
</organism>
<proteinExistence type="predicted"/>
<dbReference type="InterPro" id="IPR013783">
    <property type="entry name" value="Ig-like_fold"/>
</dbReference>
<dbReference type="PANTHER" id="PTHR45867">
    <property type="entry name" value="PURPLE ACID PHOSPHATASE"/>
    <property type="match status" value="1"/>
</dbReference>
<protein>
    <recommendedName>
        <fullName evidence="2">Fibronectin type-III domain-containing protein</fullName>
    </recommendedName>
</protein>
<dbReference type="Gene3D" id="2.60.40.380">
    <property type="entry name" value="Purple acid phosphatase-like, N-terminal"/>
    <property type="match status" value="1"/>
</dbReference>
<dbReference type="EMBL" id="PYHP01000048">
    <property type="protein sequence ID" value="PUA37706.1"/>
    <property type="molecule type" value="Genomic_DNA"/>
</dbReference>
<dbReference type="Pfam" id="PF00149">
    <property type="entry name" value="Metallophos"/>
    <property type="match status" value="1"/>
</dbReference>
<dbReference type="Pfam" id="PF00041">
    <property type="entry name" value="fn3"/>
    <property type="match status" value="1"/>
</dbReference>
<name>A0A2T6G0M0_9BACL</name>
<dbReference type="PROSITE" id="PS50853">
    <property type="entry name" value="FN3"/>
    <property type="match status" value="1"/>
</dbReference>
<accession>A0A2T6G0M0</accession>
<dbReference type="SMART" id="SM00060">
    <property type="entry name" value="FN3"/>
    <property type="match status" value="1"/>
</dbReference>
<dbReference type="SUPFAM" id="SSF49265">
    <property type="entry name" value="Fibronectin type III"/>
    <property type="match status" value="1"/>
</dbReference>
<dbReference type="InterPro" id="IPR003961">
    <property type="entry name" value="FN3_dom"/>
</dbReference>
<dbReference type="InterPro" id="IPR015914">
    <property type="entry name" value="PAPs_N"/>
</dbReference>
<dbReference type="Gene3D" id="3.60.21.10">
    <property type="match status" value="1"/>
</dbReference>
<dbReference type="SUPFAM" id="SSF56300">
    <property type="entry name" value="Metallo-dependent phosphatases"/>
    <property type="match status" value="1"/>
</dbReference>
<keyword evidence="1" id="KW-0732">Signal</keyword>
<evidence type="ECO:0000313" key="4">
    <source>
        <dbReference type="Proteomes" id="UP000244184"/>
    </source>
</evidence>